<dbReference type="Pfam" id="PF04082">
    <property type="entry name" value="Fungal_trans"/>
    <property type="match status" value="1"/>
</dbReference>
<dbReference type="GO" id="GO:0008270">
    <property type="term" value="F:zinc ion binding"/>
    <property type="evidence" value="ECO:0007669"/>
    <property type="project" value="InterPro"/>
</dbReference>
<evidence type="ECO:0000313" key="5">
    <source>
        <dbReference type="EMBL" id="OCF60321.1"/>
    </source>
</evidence>
<reference evidence="6" key="2">
    <citation type="submission" date="2013-12" db="EMBL/GenBank/DDBJ databases">
        <title>Evolution of pathogenesis and genome organization in the Tremellales.</title>
        <authorList>
            <person name="Cuomo C."/>
            <person name="Litvintseva A."/>
            <person name="Heitman J."/>
            <person name="Chen Y."/>
            <person name="Sun S."/>
            <person name="Springer D."/>
            <person name="Dromer F."/>
            <person name="Young S."/>
            <person name="Zeng Q."/>
            <person name="Chapman S."/>
            <person name="Gujja S."/>
            <person name="Saif S."/>
            <person name="Birren B."/>
        </authorList>
    </citation>
    <scope>NUCLEOTIDE SEQUENCE [LARGE SCALE GENOMIC DNA]</scope>
    <source>
        <strain evidence="6">CBS 10435</strain>
    </source>
</reference>
<proteinExistence type="predicted"/>
<keyword evidence="2" id="KW-0539">Nucleus</keyword>
<dbReference type="Proteomes" id="UP000092583">
    <property type="component" value="Unassembled WGS sequence"/>
</dbReference>
<keyword evidence="6" id="KW-1185">Reference proteome</keyword>
<dbReference type="PANTHER" id="PTHR31001">
    <property type="entry name" value="UNCHARACTERIZED TRANSCRIPTIONAL REGULATORY PROTEIN"/>
    <property type="match status" value="1"/>
</dbReference>
<evidence type="ECO:0000259" key="4">
    <source>
        <dbReference type="SMART" id="SM00906"/>
    </source>
</evidence>
<evidence type="ECO:0000256" key="2">
    <source>
        <dbReference type="ARBA" id="ARBA00023242"/>
    </source>
</evidence>
<feature type="domain" description="Xylanolytic transcriptional activator regulatory" evidence="4">
    <location>
        <begin position="316"/>
        <end position="393"/>
    </location>
</feature>
<dbReference type="STRING" id="1331196.A0A1B9IXQ9"/>
<feature type="region of interest" description="Disordered" evidence="3">
    <location>
        <begin position="100"/>
        <end position="136"/>
    </location>
</feature>
<protein>
    <recommendedName>
        <fullName evidence="4">Xylanolytic transcriptional activator regulatory domain-containing protein</fullName>
    </recommendedName>
</protein>
<organism evidence="5 6">
    <name type="scientific">Kwoniella mangroviensis CBS 10435</name>
    <dbReference type="NCBI Taxonomy" id="1331196"/>
    <lineage>
        <taxon>Eukaryota</taxon>
        <taxon>Fungi</taxon>
        <taxon>Dikarya</taxon>
        <taxon>Basidiomycota</taxon>
        <taxon>Agaricomycotina</taxon>
        <taxon>Tremellomycetes</taxon>
        <taxon>Tremellales</taxon>
        <taxon>Cryptococcaceae</taxon>
        <taxon>Kwoniella</taxon>
    </lineage>
</organism>
<dbReference type="GO" id="GO:0005634">
    <property type="term" value="C:nucleus"/>
    <property type="evidence" value="ECO:0007669"/>
    <property type="project" value="UniProtKB-SubCell"/>
</dbReference>
<dbReference type="InterPro" id="IPR007219">
    <property type="entry name" value="XnlR_reg_dom"/>
</dbReference>
<evidence type="ECO:0000313" key="6">
    <source>
        <dbReference type="Proteomes" id="UP000092583"/>
    </source>
</evidence>
<comment type="subcellular location">
    <subcellularLocation>
        <location evidence="1">Nucleus</location>
    </subcellularLocation>
</comment>
<dbReference type="PANTHER" id="PTHR31001:SF90">
    <property type="entry name" value="CENTROMERE DNA-BINDING PROTEIN COMPLEX CBF3 SUBUNIT B"/>
    <property type="match status" value="1"/>
</dbReference>
<dbReference type="CDD" id="cd12148">
    <property type="entry name" value="fungal_TF_MHR"/>
    <property type="match status" value="1"/>
</dbReference>
<dbReference type="GO" id="GO:0006351">
    <property type="term" value="P:DNA-templated transcription"/>
    <property type="evidence" value="ECO:0007669"/>
    <property type="project" value="InterPro"/>
</dbReference>
<feature type="region of interest" description="Disordered" evidence="3">
    <location>
        <begin position="611"/>
        <end position="630"/>
    </location>
</feature>
<dbReference type="OrthoDB" id="3362851at2759"/>
<accession>A0A1B9IXQ9</accession>
<dbReference type="EMBL" id="KI669460">
    <property type="protein sequence ID" value="OCF60321.1"/>
    <property type="molecule type" value="Genomic_DNA"/>
</dbReference>
<gene>
    <name evidence="5" type="ORF">L486_03002</name>
</gene>
<name>A0A1B9IXQ9_9TREE</name>
<reference evidence="5 6" key="1">
    <citation type="submission" date="2013-07" db="EMBL/GenBank/DDBJ databases">
        <title>The Genome Sequence of Kwoniella mangroviensis CBS10435.</title>
        <authorList>
            <consortium name="The Broad Institute Genome Sequencing Platform"/>
            <person name="Cuomo C."/>
            <person name="Litvintseva A."/>
            <person name="Chen Y."/>
            <person name="Heitman J."/>
            <person name="Sun S."/>
            <person name="Springer D."/>
            <person name="Dromer F."/>
            <person name="Young S.K."/>
            <person name="Zeng Q."/>
            <person name="Gargeya S."/>
            <person name="Fitzgerald M."/>
            <person name="Abouelleil A."/>
            <person name="Alvarado L."/>
            <person name="Berlin A.M."/>
            <person name="Chapman S.B."/>
            <person name="Dewar J."/>
            <person name="Goldberg J."/>
            <person name="Griggs A."/>
            <person name="Gujja S."/>
            <person name="Hansen M."/>
            <person name="Howarth C."/>
            <person name="Imamovic A."/>
            <person name="Larimer J."/>
            <person name="McCowan C."/>
            <person name="Murphy C."/>
            <person name="Pearson M."/>
            <person name="Priest M."/>
            <person name="Roberts A."/>
            <person name="Saif S."/>
            <person name="Shea T."/>
            <person name="Sykes S."/>
            <person name="Wortman J."/>
            <person name="Nusbaum C."/>
            <person name="Birren B."/>
        </authorList>
    </citation>
    <scope>NUCLEOTIDE SEQUENCE [LARGE SCALE GENOMIC DNA]</scope>
    <source>
        <strain evidence="5 6">CBS 10435</strain>
    </source>
</reference>
<dbReference type="SMART" id="SM00906">
    <property type="entry name" value="Fungal_trans"/>
    <property type="match status" value="1"/>
</dbReference>
<dbReference type="AlphaFoldDB" id="A0A1B9IXQ9"/>
<sequence>MINKADAFTGSPAALFAFSVLHIKLPLNFQLGVIVTNRRSLSDERTQSLHMCPMSIKENKGEYRIGCLTATISCDRHRFCGQCKKRGEICEWPANGVPLENEGSIPRSSASPTRAPVVPRRARHQSSGSTPPTVDVPHTVAHAEQLDHSILNDPRGEPVGWGFGSSKTPRRAFPFDSAGSRTDYMVTADLMRSLPSRAESDTLLRVYLERVEWIHHPLHLPTFLAQYNRFWNMNIARRCETVHARWLALLYIALCLGDHFSDDELTTDPTLETRLVTACEDTLAYSDFLNQPSTETIQTIICLNIYLNNKNRVTAAKSLLGTAIKMAICMGLSRIPDEGRTSNEQDLIDREIGRRLWWSLVCQDAYTASNSGFSYSINLTHSSTGYFANVEDEDIRSGSHYHSRPMSEITVSTYHLCKINFALTVRSFIDAVNANFPDASYEEIMRLDAQFRSVYNALPVPFRPDLPQAFELSFAGSRRYLVEQRIFMGITLHNRVMRLHRSYMVRGYDDDRYAYSTKVCLESAYATLELVKQSPQTLCRWWVVMVHVWTSGLIISADLVKGVSDVDIRRKQRDGVRMAISLLEPISRTSPVASRGVKVLKALLDTDDAQLQPRKRKRVDEQPSNTAPVHNAISSMTDLEQLLRDVTSSDPTTTYTAPTDDIVNEQTLEFWQSLFQMNQW</sequence>
<evidence type="ECO:0000256" key="1">
    <source>
        <dbReference type="ARBA" id="ARBA00004123"/>
    </source>
</evidence>
<dbReference type="InterPro" id="IPR050613">
    <property type="entry name" value="Sec_Metabolite_Reg"/>
</dbReference>
<dbReference type="GO" id="GO:0003677">
    <property type="term" value="F:DNA binding"/>
    <property type="evidence" value="ECO:0007669"/>
    <property type="project" value="InterPro"/>
</dbReference>
<evidence type="ECO:0000256" key="3">
    <source>
        <dbReference type="SAM" id="MobiDB-lite"/>
    </source>
</evidence>